<proteinExistence type="predicted"/>
<gene>
    <name evidence="2" type="ORF">GSTUAT00009106001</name>
</gene>
<dbReference type="Proteomes" id="UP001412239">
    <property type="component" value="Unassembled WGS sequence"/>
</dbReference>
<feature type="region of interest" description="Disordered" evidence="1">
    <location>
        <begin position="1"/>
        <end position="20"/>
    </location>
</feature>
<name>A0A292PHX9_9PEZI</name>
<protein>
    <submittedName>
        <fullName evidence="2">Uncharacterized protein</fullName>
    </submittedName>
</protein>
<feature type="region of interest" description="Disordered" evidence="1">
    <location>
        <begin position="671"/>
        <end position="697"/>
    </location>
</feature>
<feature type="compositionally biased region" description="Polar residues" evidence="1">
    <location>
        <begin position="676"/>
        <end position="685"/>
    </location>
</feature>
<organism evidence="2 3">
    <name type="scientific">Tuber aestivum</name>
    <name type="common">summer truffle</name>
    <dbReference type="NCBI Taxonomy" id="59557"/>
    <lineage>
        <taxon>Eukaryota</taxon>
        <taxon>Fungi</taxon>
        <taxon>Dikarya</taxon>
        <taxon>Ascomycota</taxon>
        <taxon>Pezizomycotina</taxon>
        <taxon>Pezizomycetes</taxon>
        <taxon>Pezizales</taxon>
        <taxon>Tuberaceae</taxon>
        <taxon>Tuber</taxon>
    </lineage>
</organism>
<evidence type="ECO:0000256" key="1">
    <source>
        <dbReference type="SAM" id="MobiDB-lite"/>
    </source>
</evidence>
<dbReference type="EMBL" id="LN891331">
    <property type="protein sequence ID" value="CUS06809.1"/>
    <property type="molecule type" value="Genomic_DNA"/>
</dbReference>
<feature type="region of interest" description="Disordered" evidence="1">
    <location>
        <begin position="221"/>
        <end position="240"/>
    </location>
</feature>
<feature type="region of interest" description="Disordered" evidence="1">
    <location>
        <begin position="246"/>
        <end position="278"/>
    </location>
</feature>
<accession>A0A292PHX9</accession>
<sequence>MFSSQGACPDCRTARTPDDDKEQALVTSKALVHNFQTLAILLDSVSRCVSGFLPPHPSLPHANTAATSSAGQTEILTANIRDSLGASFSSCLLKGGGGSQLPQELVQKTIGVLDQFHKLSSGPPKCPTIPQKRGAAINGENCKPSHHPLEEWSLLEKRTTTEFYYLASMQALEQLKDFESGNNRHKERDKYPLIAQFKNLVSCADTSGLLEEMVRRILSDPKYRGTPNGERESRPVQESTALGFTRSALEEAPIPPKTPHISPRQGAEQLSSNGHRDIGLHEPYHPLGPLLPPRLVVSEDFQTHWKPEGADAPSNFGTSSVFGITVGKQKAPHDAVDVIPKGTEPAQPHSGLIFKTFAAVNLTSFTDLYKPVLLDYFPIRDIPKEHSPVLIVDSAATPLTFTTFWRNLNTTEASKIFRWMNVYRATALDIANSFKKDLFSYDDFVMPQGGSWIPFRYPRVRFIRDMHANFKQMYSESPWSGAETIRFLNTCGTCRSLTTDSFSKPRNIFDNSGRALLLFAIRFDGINVVFQDSLRQIVVPASQTYTSPGKTLIITPVLHDPHQSFDDLSAKTTFEVSSQFSWLSWDQVLQSFLGIVPESLLTEAHTKAISQLQGLFIANIPIIARTVVAFSRGVQYETRVRAQVKLRISKNLSVQDIRIWEEQRTKYLSTIGPISRPTSSSTAPDSTRGGKKPLPEAEHERCVECDEFYNSPGVSEAQAAEDQPSPGDSILVFLWGQGFSEWMNIVFLAVPQVGSAKYHRVSNPDSNPLSSKNIELNAGGGSRCPLMDRVENQMFRIGVELEIWANHGTHSRLHREICNNLEASTGAIGLFYESDIKFIPSFTAVGPIDTLDGEIINSARGSRPRDTLSKSSTSWTKAILQKVLEQLACFRYDFNETIKINIHIGIEAFSGYELREVKTIAKAIILFGGLLNGIGLRPSPGHHKCCLDTAVRVRSNVKHIQAIDEASSTEDVAKLMNSLEASGYTYHGEPGPENQRYDFSCVESQAVIIWIQIFPKFDAKDVIDWISMILLFNRTAISVDSSLYADLSGKPITLASLNGFIAKG</sequence>
<evidence type="ECO:0000313" key="3">
    <source>
        <dbReference type="Proteomes" id="UP001412239"/>
    </source>
</evidence>
<keyword evidence="3" id="KW-1185">Reference proteome</keyword>
<feature type="compositionally biased region" description="Basic and acidic residues" evidence="1">
    <location>
        <begin position="221"/>
        <end position="235"/>
    </location>
</feature>
<evidence type="ECO:0000313" key="2">
    <source>
        <dbReference type="EMBL" id="CUS06809.1"/>
    </source>
</evidence>
<reference evidence="2" key="1">
    <citation type="submission" date="2015-10" db="EMBL/GenBank/DDBJ databases">
        <authorList>
            <person name="Regsiter A."/>
            <person name="william w."/>
        </authorList>
    </citation>
    <scope>NUCLEOTIDE SEQUENCE</scope>
    <source>
        <strain evidence="2">Montdore</strain>
    </source>
</reference>
<dbReference type="AlphaFoldDB" id="A0A292PHX9"/>